<evidence type="ECO:0000256" key="1">
    <source>
        <dbReference type="SAM" id="Phobius"/>
    </source>
</evidence>
<dbReference type="Proteomes" id="UP000287166">
    <property type="component" value="Unassembled WGS sequence"/>
</dbReference>
<keyword evidence="1" id="KW-0812">Transmembrane</keyword>
<keyword evidence="1" id="KW-0472">Membrane</keyword>
<sequence>MFCSVSGSTGANGTCQPRRCRRDEFPFGYTPHDPIPPLCSRGSFCPDGGNGCTLLLAVGSPCELNRDDQCAPPPDWQALANNQNFNGSLCLKSTCMYANVSLGEPCIIDTVTYIDVGPNGQQFSNSISRDNCQSPQMYCDSSASQCVPAKTLGAACAADQECETYNCGAQGICVDPPEMPLHVAPWQYVVTSLSVIGAMAVTTVMLTSVHKRLRLKRYREIRDYYEEQLSLRRSIAAIHAAAAERYEDEKVNYQYTIPEFPG</sequence>
<accession>A0A401H0X5</accession>
<feature type="transmembrane region" description="Helical" evidence="1">
    <location>
        <begin position="186"/>
        <end position="209"/>
    </location>
</feature>
<dbReference type="STRING" id="139825.A0A401H0X5"/>
<dbReference type="AlphaFoldDB" id="A0A401H0X5"/>
<evidence type="ECO:0000313" key="2">
    <source>
        <dbReference type="EMBL" id="GBE88068.1"/>
    </source>
</evidence>
<dbReference type="OrthoDB" id="195231at2759"/>
<dbReference type="GeneID" id="38784985"/>
<organism evidence="2 3">
    <name type="scientific">Sparassis crispa</name>
    <dbReference type="NCBI Taxonomy" id="139825"/>
    <lineage>
        <taxon>Eukaryota</taxon>
        <taxon>Fungi</taxon>
        <taxon>Dikarya</taxon>
        <taxon>Basidiomycota</taxon>
        <taxon>Agaricomycotina</taxon>
        <taxon>Agaricomycetes</taxon>
        <taxon>Polyporales</taxon>
        <taxon>Sparassidaceae</taxon>
        <taxon>Sparassis</taxon>
    </lineage>
</organism>
<proteinExistence type="predicted"/>
<dbReference type="RefSeq" id="XP_027618981.1">
    <property type="nucleotide sequence ID" value="XM_027763180.1"/>
</dbReference>
<gene>
    <name evidence="2" type="ORF">SCP_1202970</name>
</gene>
<comment type="caution">
    <text evidence="2">The sequence shown here is derived from an EMBL/GenBank/DDBJ whole genome shotgun (WGS) entry which is preliminary data.</text>
</comment>
<keyword evidence="1" id="KW-1133">Transmembrane helix</keyword>
<evidence type="ECO:0000313" key="3">
    <source>
        <dbReference type="Proteomes" id="UP000287166"/>
    </source>
</evidence>
<dbReference type="InParanoid" id="A0A401H0X5"/>
<name>A0A401H0X5_9APHY</name>
<reference evidence="2 3" key="1">
    <citation type="journal article" date="2018" name="Sci. Rep.">
        <title>Genome sequence of the cauliflower mushroom Sparassis crispa (Hanabiratake) and its association with beneficial usage.</title>
        <authorList>
            <person name="Kiyama R."/>
            <person name="Furutani Y."/>
            <person name="Kawaguchi K."/>
            <person name="Nakanishi T."/>
        </authorList>
    </citation>
    <scope>NUCLEOTIDE SEQUENCE [LARGE SCALE GENOMIC DNA]</scope>
</reference>
<dbReference type="EMBL" id="BFAD01000012">
    <property type="protein sequence ID" value="GBE88068.1"/>
    <property type="molecule type" value="Genomic_DNA"/>
</dbReference>
<keyword evidence="3" id="KW-1185">Reference proteome</keyword>
<protein>
    <submittedName>
        <fullName evidence="2">Uncharacterized protein</fullName>
    </submittedName>
</protein>